<dbReference type="SUPFAM" id="SSF75169">
    <property type="entry name" value="DsrEFH-like"/>
    <property type="match status" value="1"/>
</dbReference>
<evidence type="ECO:0000313" key="1">
    <source>
        <dbReference type="EMBL" id="QCP34993.1"/>
    </source>
</evidence>
<sequence length="115" mass="12828">MNVLFHIDESSRWNMALGNIQNMIRYMEDQAIPYQIELVANGPAVCELQDSVSEKLGLKEPLCSLSPKIRICACRNALMGNHITPGRLLPFVDIVPAGVVEIAQRQDDGFSYIKP</sequence>
<evidence type="ECO:0000313" key="2">
    <source>
        <dbReference type="Proteomes" id="UP000298653"/>
    </source>
</evidence>
<protein>
    <submittedName>
        <fullName evidence="1">Uncharacterized protein</fullName>
    </submittedName>
</protein>
<dbReference type="OrthoDB" id="6412948at2"/>
<dbReference type="Gene3D" id="3.40.1260.10">
    <property type="entry name" value="DsrEFH-like"/>
    <property type="match status" value="1"/>
</dbReference>
<name>A0A4P8IGC7_9FIRM</name>
<dbReference type="PANTHER" id="PTHR37691">
    <property type="entry name" value="BLR3518 PROTEIN"/>
    <property type="match status" value="1"/>
</dbReference>
<keyword evidence="2" id="KW-1185">Reference proteome</keyword>
<dbReference type="Proteomes" id="UP000298653">
    <property type="component" value="Chromosome"/>
</dbReference>
<dbReference type="InterPro" id="IPR027396">
    <property type="entry name" value="DsrEFH-like"/>
</dbReference>
<accession>A0A4P8IGC7</accession>
<organism evidence="1 2">
    <name type="scientific">Anaerostipes rhamnosivorans</name>
    <dbReference type="NCBI Taxonomy" id="1229621"/>
    <lineage>
        <taxon>Bacteria</taxon>
        <taxon>Bacillati</taxon>
        <taxon>Bacillota</taxon>
        <taxon>Clostridia</taxon>
        <taxon>Lachnospirales</taxon>
        <taxon>Lachnospiraceae</taxon>
        <taxon>Anaerostipes</taxon>
    </lineage>
</organism>
<reference evidence="1 2" key="1">
    <citation type="submission" date="2019-05" db="EMBL/GenBank/DDBJ databases">
        <title>Complete genome sequencing of Anaerostipes rhamnosivorans.</title>
        <authorList>
            <person name="Bui T.P.N."/>
            <person name="de Vos W.M."/>
        </authorList>
    </citation>
    <scope>NUCLEOTIDE SEQUENCE [LARGE SCALE GENOMIC DNA]</scope>
    <source>
        <strain evidence="1 2">1y2</strain>
    </source>
</reference>
<gene>
    <name evidence="1" type="ORF">AR1Y2_1539</name>
</gene>
<dbReference type="RefSeq" id="WP_137328428.1">
    <property type="nucleotide sequence ID" value="NZ_CP040058.1"/>
</dbReference>
<dbReference type="KEGG" id="arf:AR1Y2_1539"/>
<dbReference type="EMBL" id="CP040058">
    <property type="protein sequence ID" value="QCP34993.1"/>
    <property type="molecule type" value="Genomic_DNA"/>
</dbReference>
<dbReference type="PANTHER" id="PTHR37691:SF1">
    <property type="entry name" value="BLR3518 PROTEIN"/>
    <property type="match status" value="1"/>
</dbReference>
<dbReference type="AlphaFoldDB" id="A0A4P8IGC7"/>
<proteinExistence type="predicted"/>